<dbReference type="PROSITE" id="PS50005">
    <property type="entry name" value="TPR"/>
    <property type="match status" value="2"/>
</dbReference>
<dbReference type="Proteomes" id="UP000226442">
    <property type="component" value="Unassembled WGS sequence"/>
</dbReference>
<feature type="region of interest" description="Disordered" evidence="3">
    <location>
        <begin position="22"/>
        <end position="51"/>
    </location>
</feature>
<gene>
    <name evidence="5" type="ORF">CP500_020845</name>
</gene>
<dbReference type="PROSITE" id="PS50293">
    <property type="entry name" value="TPR_REGION"/>
    <property type="match status" value="2"/>
</dbReference>
<protein>
    <recommendedName>
        <fullName evidence="4">Sulfatase-modifying factor enzyme-like domain-containing protein</fullName>
    </recommendedName>
</protein>
<evidence type="ECO:0000256" key="1">
    <source>
        <dbReference type="PROSITE-ProRule" id="PRU00339"/>
    </source>
</evidence>
<feature type="repeat" description="TPR" evidence="1">
    <location>
        <begin position="671"/>
        <end position="704"/>
    </location>
</feature>
<dbReference type="SMART" id="SM00028">
    <property type="entry name" value="TPR"/>
    <property type="match status" value="3"/>
</dbReference>
<dbReference type="AlphaFoldDB" id="A0A2G4EVK3"/>
<dbReference type="InterPro" id="IPR016187">
    <property type="entry name" value="CTDL_fold"/>
</dbReference>
<dbReference type="SUPFAM" id="SSF48452">
    <property type="entry name" value="TPR-like"/>
    <property type="match status" value="1"/>
</dbReference>
<dbReference type="EMBL" id="NXIB02000177">
    <property type="protein sequence ID" value="PHX53564.1"/>
    <property type="molecule type" value="Genomic_DNA"/>
</dbReference>
<evidence type="ECO:0000313" key="5">
    <source>
        <dbReference type="EMBL" id="PHX53564.1"/>
    </source>
</evidence>
<keyword evidence="6" id="KW-1185">Reference proteome</keyword>
<proteinExistence type="predicted"/>
<feature type="repeat" description="TPR" evidence="1">
    <location>
        <begin position="705"/>
        <end position="738"/>
    </location>
</feature>
<dbReference type="PANTHER" id="PTHR23150">
    <property type="entry name" value="SULFATASE MODIFYING FACTOR 1, 2"/>
    <property type="match status" value="1"/>
</dbReference>
<keyword evidence="2" id="KW-0175">Coiled coil</keyword>
<organism evidence="5 6">
    <name type="scientific">Tychonema bourrellyi FEM_GT703</name>
    <dbReference type="NCBI Taxonomy" id="2040638"/>
    <lineage>
        <taxon>Bacteria</taxon>
        <taxon>Bacillati</taxon>
        <taxon>Cyanobacteriota</taxon>
        <taxon>Cyanophyceae</taxon>
        <taxon>Oscillatoriophycideae</taxon>
        <taxon>Oscillatoriales</taxon>
        <taxon>Microcoleaceae</taxon>
        <taxon>Tychonema</taxon>
    </lineage>
</organism>
<comment type="caution">
    <text evidence="5">The sequence shown here is derived from an EMBL/GenBank/DDBJ whole genome shotgun (WGS) entry which is preliminary data.</text>
</comment>
<accession>A0A2G4EVK3</accession>
<dbReference type="InterPro" id="IPR019734">
    <property type="entry name" value="TPR_rpt"/>
</dbReference>
<evidence type="ECO:0000313" key="6">
    <source>
        <dbReference type="Proteomes" id="UP000226442"/>
    </source>
</evidence>
<feature type="non-terminal residue" evidence="5">
    <location>
        <position position="1015"/>
    </location>
</feature>
<feature type="compositionally biased region" description="Polar residues" evidence="3">
    <location>
        <begin position="65"/>
        <end position="74"/>
    </location>
</feature>
<feature type="region of interest" description="Disordered" evidence="3">
    <location>
        <begin position="768"/>
        <end position="792"/>
    </location>
</feature>
<feature type="domain" description="Sulfatase-modifying factor enzyme-like" evidence="4">
    <location>
        <begin position="830"/>
        <end position="1015"/>
    </location>
</feature>
<dbReference type="Pfam" id="PF03781">
    <property type="entry name" value="FGE-sulfatase"/>
    <property type="match status" value="1"/>
</dbReference>
<dbReference type="Pfam" id="PF00515">
    <property type="entry name" value="TPR_1"/>
    <property type="match status" value="2"/>
</dbReference>
<dbReference type="SUPFAM" id="SSF56436">
    <property type="entry name" value="C-type lectin-like"/>
    <property type="match status" value="1"/>
</dbReference>
<evidence type="ECO:0000259" key="4">
    <source>
        <dbReference type="Pfam" id="PF03781"/>
    </source>
</evidence>
<dbReference type="InterPro" id="IPR011990">
    <property type="entry name" value="TPR-like_helical_dom_sf"/>
</dbReference>
<dbReference type="Gene3D" id="3.90.1580.10">
    <property type="entry name" value="paralog of FGE (formylglycine-generating enzyme)"/>
    <property type="match status" value="1"/>
</dbReference>
<dbReference type="GO" id="GO:0120147">
    <property type="term" value="F:formylglycine-generating oxidase activity"/>
    <property type="evidence" value="ECO:0007669"/>
    <property type="project" value="TreeGrafter"/>
</dbReference>
<feature type="region of interest" description="Disordered" evidence="3">
    <location>
        <begin position="59"/>
        <end position="78"/>
    </location>
</feature>
<feature type="coiled-coil region" evidence="2">
    <location>
        <begin position="124"/>
        <end position="199"/>
    </location>
</feature>
<keyword evidence="1" id="KW-0802">TPR repeat</keyword>
<reference evidence="5" key="1">
    <citation type="submission" date="2017-10" db="EMBL/GenBank/DDBJ databases">
        <title>Draft genome sequence of the planktic cyanobacteria Tychonema bourrellyi isolated from alpine lentic freshwater.</title>
        <authorList>
            <person name="Tett A."/>
            <person name="Armanini F."/>
            <person name="Asnicar F."/>
            <person name="Boscaini A."/>
            <person name="Pasolli E."/>
            <person name="Zolfo M."/>
            <person name="Donati C."/>
            <person name="Salmaso N."/>
            <person name="Segata N."/>
        </authorList>
    </citation>
    <scope>NUCLEOTIDE SEQUENCE</scope>
    <source>
        <strain evidence="5">FEM_GT703</strain>
    </source>
</reference>
<name>A0A2G4EVK3_9CYAN</name>
<dbReference type="InterPro" id="IPR051043">
    <property type="entry name" value="Sulfatase_Mod_Factor_Kinase"/>
</dbReference>
<dbReference type="PANTHER" id="PTHR23150:SF19">
    <property type="entry name" value="FORMYLGLYCINE-GENERATING ENZYME"/>
    <property type="match status" value="1"/>
</dbReference>
<evidence type="ECO:0000256" key="2">
    <source>
        <dbReference type="SAM" id="Coils"/>
    </source>
</evidence>
<dbReference type="InterPro" id="IPR042095">
    <property type="entry name" value="SUMF_sf"/>
</dbReference>
<evidence type="ECO:0000256" key="3">
    <source>
        <dbReference type="SAM" id="MobiDB-lite"/>
    </source>
</evidence>
<dbReference type="Gene3D" id="1.25.40.10">
    <property type="entry name" value="Tetratricopeptide repeat domain"/>
    <property type="match status" value="2"/>
</dbReference>
<sequence length="1015" mass="116529">MQFAAGLISTKSPETGFFRKIYGENRKSQKNAVSSTPPKSPETGFFAKSTAQTPNLEKTRFLSPHSPTQRNKQMTKALPGKKGWLAQVGDFVKAIYRPTVYTADRNSETQVRNTDITIQANKEIEASRQELRIQEVKLQEFQRQANLTFQAEEGNLNRSLQSELARLNRESQTQEGLLNRQMQEQLAKINRDFQANEGKLNREHQIQLEIFRGELQKWCIEQQKELQLHLKNLDAQLAREIRIYDRQTSIEVIQEQKRQNNSPIWLVAQDIVNSNPTQNPIPLRVFLSPPSLQFDRSGDSNDTAKGFPEMEKFLGIYLQQFFEKYSAQGRPIEFLSGAWTSKFFHSQAATKTMFHGLKTEPTLILESVAEGDIFNLNFGYWGLNWATYRYKSPIPMLPWREVLFDFAKERALQWQAQRQAYIAQGNSAEKFDKVLGNEAVNSFLHNLEIIDNERMCEAMGIDPTDSPRPYSIHKKDYERFQQFIGVCHCLIAGLLADEYFFLHVSSDVRQRPLLPQLLPDLLRDMPKEEQEQLVEIVINFYEMLYNIIGESESAWIPELKLDLAEGLLDLPDKRWAATQIFESVKAWLKLRGLSVPEGNKEILDALDAALTIDDLKYAGKLNSCLVIVGKTRQFSVIESCYNRAIGRCKQENYAAAIVDFNQVLQLNPNFAKANFNRGLAYAKLEQYQAAIEDYTQYLRLDPNNADTWNNRGNAYYKLREYEQAISDYNQALNLNPNLSSVAHNRDVAQGVWDEKKWLRQQEEEKQQLQAEQERQRKLAAEQQRRAEEESKGKEFQFEIVTVNNRGQEVSRKPGKSYQKVADLGNGVNLEMVYIPGDSFQMGSSESSSEQPVHPVTVQPFYLGKYPITQAQWEAVMGNNPSNFKGAKRPVERVNWNEAVEFCRKLSEKTEKTYRLPSEAEWEYACRAGTTAPFYFGDTITPDLVNYDGNNPYGSVPQGLYRQQTTDVGSFPPNAFGLYDMHGNVWEWCSDKWHGNYSGAPTDGSSWETGTDNNRV</sequence>
<dbReference type="InterPro" id="IPR005532">
    <property type="entry name" value="SUMF_dom"/>
</dbReference>